<accession>R7RU06</accession>
<evidence type="ECO:0000259" key="8">
    <source>
        <dbReference type="Pfam" id="PF00482"/>
    </source>
</evidence>
<dbReference type="EMBL" id="CAVN010000100">
    <property type="protein sequence ID" value="CDF58755.1"/>
    <property type="molecule type" value="Genomic_DNA"/>
</dbReference>
<feature type="transmembrane region" description="Helical" evidence="7">
    <location>
        <begin position="115"/>
        <end position="133"/>
    </location>
</feature>
<dbReference type="eggNOG" id="COG4965">
    <property type="taxonomic scope" value="Bacteria"/>
</dbReference>
<reference evidence="9" key="1">
    <citation type="submission" date="2013-03" db="EMBL/GenBank/DDBJ databases">
        <title>Draft genome sequence of the hydrogen-ethanol-producing anaerobic alkalithermophilic Caloramator celere.</title>
        <authorList>
            <person name="Ciranna A."/>
            <person name="Larjo A."/>
            <person name="Kivisto A."/>
            <person name="Santala V."/>
            <person name="Roos C."/>
            <person name="Karp M."/>
        </authorList>
    </citation>
    <scope>NUCLEOTIDE SEQUENCE [LARGE SCALE GENOMIC DNA]</scope>
    <source>
        <strain evidence="9">DSM 8682</strain>
    </source>
</reference>
<feature type="transmembrane region" description="Helical" evidence="7">
    <location>
        <begin position="259"/>
        <end position="279"/>
    </location>
</feature>
<dbReference type="PANTHER" id="PTHR35007">
    <property type="entry name" value="INTEGRAL MEMBRANE PROTEIN-RELATED"/>
    <property type="match status" value="1"/>
</dbReference>
<feature type="domain" description="Type II secretion system protein GspF" evidence="8">
    <location>
        <begin position="154"/>
        <end position="276"/>
    </location>
</feature>
<keyword evidence="3 7" id="KW-0812">Transmembrane</keyword>
<dbReference type="PANTHER" id="PTHR35007:SF1">
    <property type="entry name" value="PILUS ASSEMBLY PROTEIN"/>
    <property type="match status" value="1"/>
</dbReference>
<sequence>MVLIIIIGTFFTSFLFVLSILLMIFNKNKPVNKLKYFDEGYIDYRYEEKKERKSIIKSLSKLVPNLKFDTKIREYVELEIIRADLPLTYNELIVIEFLILFTVGILIFLFTKNIIVALSLSLSTFSFPSIFMLKRKIDRIKKFDSQLSEAIVVISNSLKAGYSFLQAISVVGEQIGDPLGKEFKRLLKEMSLGLSEQEAFYNLQRRVPSQDLNLLVNAILIQKDIGGNLAEILDNITDTIRERQKLKNELKTLTAQGKLTGIIISMLPLFLGAVIYVFNREYIMLLFTTKIGVGMLTLSIFSEIIGVFLIMKIISVDL</sequence>
<evidence type="ECO:0000256" key="4">
    <source>
        <dbReference type="ARBA" id="ARBA00022989"/>
    </source>
</evidence>
<comment type="caution">
    <text evidence="9">The sequence shown here is derived from an EMBL/GenBank/DDBJ whole genome shotgun (WGS) entry which is preliminary data.</text>
</comment>
<feature type="transmembrane region" description="Helical" evidence="7">
    <location>
        <begin position="291"/>
        <end position="311"/>
    </location>
</feature>
<dbReference type="RefSeq" id="WP_018663463.1">
    <property type="nucleotide sequence ID" value="NZ_HF952018.1"/>
</dbReference>
<feature type="transmembrane region" description="Helical" evidence="7">
    <location>
        <begin position="6"/>
        <end position="25"/>
    </location>
</feature>
<feature type="transmembrane region" description="Helical" evidence="7">
    <location>
        <begin position="92"/>
        <end position="109"/>
    </location>
</feature>
<evidence type="ECO:0000256" key="6">
    <source>
        <dbReference type="SAM" id="Coils"/>
    </source>
</evidence>
<proteinExistence type="predicted"/>
<evidence type="ECO:0000313" key="10">
    <source>
        <dbReference type="Proteomes" id="UP000014923"/>
    </source>
</evidence>
<keyword evidence="10" id="KW-1185">Reference proteome</keyword>
<dbReference type="AlphaFoldDB" id="R7RU06"/>
<keyword evidence="4 7" id="KW-1133">Transmembrane helix</keyword>
<evidence type="ECO:0000256" key="7">
    <source>
        <dbReference type="SAM" id="Phobius"/>
    </source>
</evidence>
<keyword evidence="5 7" id="KW-0472">Membrane</keyword>
<dbReference type="HOGENOM" id="CLU_064305_0_0_9"/>
<evidence type="ECO:0000256" key="1">
    <source>
        <dbReference type="ARBA" id="ARBA00004651"/>
    </source>
</evidence>
<dbReference type="OrthoDB" id="9803381at2"/>
<feature type="coiled-coil region" evidence="6">
    <location>
        <begin position="229"/>
        <end position="256"/>
    </location>
</feature>
<name>R7RU06_9CLOT</name>
<dbReference type="Pfam" id="PF00482">
    <property type="entry name" value="T2SSF"/>
    <property type="match status" value="1"/>
</dbReference>
<dbReference type="InterPro" id="IPR042094">
    <property type="entry name" value="T2SS_GspF_sf"/>
</dbReference>
<dbReference type="Gene3D" id="1.20.81.30">
    <property type="entry name" value="Type II secretion system (T2SS), domain F"/>
    <property type="match status" value="1"/>
</dbReference>
<gene>
    <name evidence="9" type="ORF">TCEL_00974</name>
</gene>
<evidence type="ECO:0000313" key="9">
    <source>
        <dbReference type="EMBL" id="CDF58755.1"/>
    </source>
</evidence>
<dbReference type="GO" id="GO:0005886">
    <property type="term" value="C:plasma membrane"/>
    <property type="evidence" value="ECO:0007669"/>
    <property type="project" value="UniProtKB-SubCell"/>
</dbReference>
<comment type="subcellular location">
    <subcellularLocation>
        <location evidence="1">Cell membrane</location>
        <topology evidence="1">Multi-pass membrane protein</topology>
    </subcellularLocation>
</comment>
<evidence type="ECO:0000256" key="2">
    <source>
        <dbReference type="ARBA" id="ARBA00022475"/>
    </source>
</evidence>
<evidence type="ECO:0000256" key="5">
    <source>
        <dbReference type="ARBA" id="ARBA00023136"/>
    </source>
</evidence>
<protein>
    <submittedName>
        <fullName evidence="9">Flp pilus assembly protein TadB</fullName>
    </submittedName>
</protein>
<organism evidence="9 10">
    <name type="scientific">Thermobrachium celere DSM 8682</name>
    <dbReference type="NCBI Taxonomy" id="941824"/>
    <lineage>
        <taxon>Bacteria</taxon>
        <taxon>Bacillati</taxon>
        <taxon>Bacillota</taxon>
        <taxon>Clostridia</taxon>
        <taxon>Eubacteriales</taxon>
        <taxon>Clostridiaceae</taxon>
        <taxon>Thermobrachium</taxon>
    </lineage>
</organism>
<evidence type="ECO:0000256" key="3">
    <source>
        <dbReference type="ARBA" id="ARBA00022692"/>
    </source>
</evidence>
<dbReference type="InterPro" id="IPR018076">
    <property type="entry name" value="T2SS_GspF_dom"/>
</dbReference>
<keyword evidence="2" id="KW-1003">Cell membrane</keyword>
<dbReference type="Proteomes" id="UP000014923">
    <property type="component" value="Unassembled WGS sequence"/>
</dbReference>
<keyword evidence="6" id="KW-0175">Coiled coil</keyword>